<evidence type="ECO:0000256" key="1">
    <source>
        <dbReference type="SAM" id="Phobius"/>
    </source>
</evidence>
<evidence type="ECO:0000313" key="2">
    <source>
        <dbReference type="EMBL" id="HHQ80084.1"/>
    </source>
</evidence>
<dbReference type="AlphaFoldDB" id="A0A7J3ZJA2"/>
<keyword evidence="1" id="KW-1133">Transmembrane helix</keyword>
<protein>
    <submittedName>
        <fullName evidence="2">Uncharacterized protein</fullName>
    </submittedName>
</protein>
<name>A0A7J3ZJA2_9CREN</name>
<proteinExistence type="predicted"/>
<reference evidence="2" key="1">
    <citation type="journal article" date="2020" name="mSystems">
        <title>Genome- and Community-Level Interaction Insights into Carbon Utilization and Element Cycling Functions of Hydrothermarchaeota in Hydrothermal Sediment.</title>
        <authorList>
            <person name="Zhou Z."/>
            <person name="Liu Y."/>
            <person name="Xu W."/>
            <person name="Pan J."/>
            <person name="Luo Z.H."/>
            <person name="Li M."/>
        </authorList>
    </citation>
    <scope>NUCLEOTIDE SEQUENCE [LARGE SCALE GENOMIC DNA]</scope>
    <source>
        <strain evidence="2">SpSt-1116</strain>
    </source>
</reference>
<feature type="transmembrane region" description="Helical" evidence="1">
    <location>
        <begin position="6"/>
        <end position="23"/>
    </location>
</feature>
<comment type="caution">
    <text evidence="2">The sequence shown here is derived from an EMBL/GenBank/DDBJ whole genome shotgun (WGS) entry which is preliminary data.</text>
</comment>
<keyword evidence="1" id="KW-0472">Membrane</keyword>
<dbReference type="EMBL" id="DRZC01000019">
    <property type="protein sequence ID" value="HHQ80084.1"/>
    <property type="molecule type" value="Genomic_DNA"/>
</dbReference>
<feature type="transmembrane region" description="Helical" evidence="1">
    <location>
        <begin position="30"/>
        <end position="50"/>
    </location>
</feature>
<accession>A0A7J3ZJA2</accession>
<gene>
    <name evidence="2" type="ORF">ENM78_01265</name>
</gene>
<sequence>MEGGLLIAVLIYAFLLVYVFLPVSPSLPKALQAALYGIGGLVALFNYLLLLSRPTSVRILPLLVVEEWNGMQAASLDWSQLVLALLAVRACLQYRKRSEG</sequence>
<organism evidence="2">
    <name type="scientific">Fervidicoccus fontis</name>
    <dbReference type="NCBI Taxonomy" id="683846"/>
    <lineage>
        <taxon>Archaea</taxon>
        <taxon>Thermoproteota</taxon>
        <taxon>Thermoprotei</taxon>
        <taxon>Fervidicoccales</taxon>
        <taxon>Fervidicoccaceae</taxon>
        <taxon>Fervidicoccus</taxon>
    </lineage>
</organism>
<keyword evidence="1" id="KW-0812">Transmembrane</keyword>